<protein>
    <submittedName>
        <fullName evidence="3">BZIP transcription factor domain-containing protein</fullName>
    </submittedName>
</protein>
<dbReference type="Gene3D" id="3.30.160.60">
    <property type="entry name" value="Classic Zinc Finger"/>
    <property type="match status" value="1"/>
</dbReference>
<dbReference type="PROSITE" id="PS00036">
    <property type="entry name" value="BZIP_BASIC"/>
    <property type="match status" value="1"/>
</dbReference>
<dbReference type="AlphaFoldDB" id="L8WZV4"/>
<dbReference type="OrthoDB" id="2257100at2759"/>
<dbReference type="SUPFAM" id="SSF57959">
    <property type="entry name" value="Leucine zipper domain"/>
    <property type="match status" value="1"/>
</dbReference>
<proteinExistence type="predicted"/>
<evidence type="ECO:0000256" key="1">
    <source>
        <dbReference type="SAM" id="MobiDB-lite"/>
    </source>
</evidence>
<sequence>MRGGWGMTAWNGEADDEGRFARRSYQGLSVCLSDDRSGSSVSKLKKSTGVGPTVPVPTVLMTMDKRIDESTVMNSVPPRAIGVCSRQERGLVFIRQQLGDGRMSTPRLAPATWPHTAAHGVGSDDDMSPLTRYVAIAPAPPRRPDIVSAPHHSSEQHSQAAISHFRNNTTSETRHHVDPDLSVLYAQPSTDYPVPLFDQHVYPAQPQRSPSTPHHHAIAAHSSRLRTSTQYGINIPTQLPPAPRTTSRHTPRSPDKHTFAVPRVPLAKTSPPTDSSSANPTDLLDNYIKMLSHTPNNADAVAPVSPAMTQDLTNLFEILQGGTSLISILSQIDCNTATAASATASHPGNPTPHSTPFDTDYRTLEELITSPEFTSPLFEDTPNLSDASPFTPSSSSTRHQTSPALFDYADSSSGSIPLFGPSPIVINSNQGLSTPNLDSLNLHSAHLGFESLNDLLPINNESPISPSVDTSDLFSPNTSPLFSDSSSVRPEGVRSVSDPVKKSQPTGHRKNLTPEQLLSVEAPTQQRNYYGPSATSRKPVPAGFEERRAKIVAKRRRGLGTEGEELSEDAILNAAVEDKRRANTVAARRSRQRKLEYVKTLEIQLAEKDHEIALWKERAIAAEGMVRRLEGKE</sequence>
<keyword evidence="4" id="KW-1185">Reference proteome</keyword>
<dbReference type="InterPro" id="IPR046347">
    <property type="entry name" value="bZIP_sf"/>
</dbReference>
<feature type="region of interest" description="Disordered" evidence="1">
    <location>
        <begin position="374"/>
        <end position="401"/>
    </location>
</feature>
<feature type="region of interest" description="Disordered" evidence="1">
    <location>
        <begin position="467"/>
        <end position="516"/>
    </location>
</feature>
<evidence type="ECO:0000259" key="2">
    <source>
        <dbReference type="PROSITE" id="PS00036"/>
    </source>
</evidence>
<evidence type="ECO:0000313" key="3">
    <source>
        <dbReference type="EMBL" id="ELU42288.1"/>
    </source>
</evidence>
<dbReference type="STRING" id="983506.L8WZV4"/>
<gene>
    <name evidence="3" type="ORF">AG1IA_03673</name>
</gene>
<dbReference type="HOGENOM" id="CLU_029284_0_0_1"/>
<feature type="region of interest" description="Disordered" evidence="1">
    <location>
        <begin position="205"/>
        <end position="280"/>
    </location>
</feature>
<dbReference type="EMBL" id="AFRT01000868">
    <property type="protein sequence ID" value="ELU42288.1"/>
    <property type="molecule type" value="Genomic_DNA"/>
</dbReference>
<dbReference type="Proteomes" id="UP000011668">
    <property type="component" value="Unassembled WGS sequence"/>
</dbReference>
<feature type="compositionally biased region" description="Low complexity" evidence="1">
    <location>
        <begin position="388"/>
        <end position="397"/>
    </location>
</feature>
<feature type="domain" description="BZIP" evidence="2">
    <location>
        <begin position="579"/>
        <end position="593"/>
    </location>
</feature>
<comment type="caution">
    <text evidence="3">The sequence shown here is derived from an EMBL/GenBank/DDBJ whole genome shotgun (WGS) entry which is preliminary data.</text>
</comment>
<name>L8WZV4_THACA</name>
<dbReference type="InterPro" id="IPR004827">
    <property type="entry name" value="bZIP"/>
</dbReference>
<dbReference type="GO" id="GO:0003700">
    <property type="term" value="F:DNA-binding transcription factor activity"/>
    <property type="evidence" value="ECO:0007669"/>
    <property type="project" value="InterPro"/>
</dbReference>
<dbReference type="CDD" id="cd12193">
    <property type="entry name" value="bZIP_GCN4"/>
    <property type="match status" value="1"/>
</dbReference>
<reference evidence="3 4" key="1">
    <citation type="journal article" date="2013" name="Nat. Commun.">
        <title>The evolution and pathogenic mechanisms of the rice sheath blight pathogen.</title>
        <authorList>
            <person name="Zheng A."/>
            <person name="Lin R."/>
            <person name="Xu L."/>
            <person name="Qin P."/>
            <person name="Tang C."/>
            <person name="Ai P."/>
            <person name="Zhang D."/>
            <person name="Liu Y."/>
            <person name="Sun Z."/>
            <person name="Feng H."/>
            <person name="Wang Y."/>
            <person name="Chen Y."/>
            <person name="Liang X."/>
            <person name="Fu R."/>
            <person name="Li Q."/>
            <person name="Zhang J."/>
            <person name="Yu X."/>
            <person name="Xie Z."/>
            <person name="Ding L."/>
            <person name="Guan P."/>
            <person name="Tang J."/>
            <person name="Liang Y."/>
            <person name="Wang S."/>
            <person name="Deng Q."/>
            <person name="Li S."/>
            <person name="Zhu J."/>
            <person name="Wang L."/>
            <person name="Liu H."/>
            <person name="Li P."/>
        </authorList>
    </citation>
    <scope>NUCLEOTIDE SEQUENCE [LARGE SCALE GENOMIC DNA]</scope>
    <source>
        <strain evidence="4">AG-1 IA</strain>
    </source>
</reference>
<accession>L8WZV4</accession>
<feature type="compositionally biased region" description="Polar residues" evidence="1">
    <location>
        <begin position="270"/>
        <end position="280"/>
    </location>
</feature>
<feature type="compositionally biased region" description="Polar residues" evidence="1">
    <location>
        <begin position="225"/>
        <end position="237"/>
    </location>
</feature>
<feature type="compositionally biased region" description="Polar residues" evidence="1">
    <location>
        <begin position="467"/>
        <end position="488"/>
    </location>
</feature>
<evidence type="ECO:0000313" key="4">
    <source>
        <dbReference type="Proteomes" id="UP000011668"/>
    </source>
</evidence>
<organism evidence="3 4">
    <name type="scientific">Thanatephorus cucumeris (strain AG1-IA)</name>
    <name type="common">Rice sheath blight fungus</name>
    <name type="synonym">Rhizoctonia solani</name>
    <dbReference type="NCBI Taxonomy" id="983506"/>
    <lineage>
        <taxon>Eukaryota</taxon>
        <taxon>Fungi</taxon>
        <taxon>Dikarya</taxon>
        <taxon>Basidiomycota</taxon>
        <taxon>Agaricomycotina</taxon>
        <taxon>Agaricomycetes</taxon>
        <taxon>Cantharellales</taxon>
        <taxon>Ceratobasidiaceae</taxon>
        <taxon>Rhizoctonia</taxon>
        <taxon>Rhizoctonia solani AG-1</taxon>
    </lineage>
</organism>